<dbReference type="SMART" id="SM01073">
    <property type="entry name" value="CDC48_N"/>
    <property type="match status" value="1"/>
</dbReference>
<dbReference type="Pfam" id="PF02359">
    <property type="entry name" value="CDC48_N"/>
    <property type="match status" value="1"/>
</dbReference>
<dbReference type="PANTHER" id="PTHR23077:SF171">
    <property type="entry name" value="NUCLEAR VALOSIN-CONTAINING PROTEIN-LIKE"/>
    <property type="match status" value="1"/>
</dbReference>
<evidence type="ECO:0000256" key="5">
    <source>
        <dbReference type="SAM" id="MobiDB-lite"/>
    </source>
</evidence>
<dbReference type="Pfam" id="PF00004">
    <property type="entry name" value="AAA"/>
    <property type="match status" value="2"/>
</dbReference>
<gene>
    <name evidence="9" type="ORF">SacazDRAFT_02219</name>
</gene>
<dbReference type="EMBL" id="CM001466">
    <property type="protein sequence ID" value="EHY89130.1"/>
    <property type="molecule type" value="Genomic_DNA"/>
</dbReference>
<dbReference type="SUPFAM" id="SSF52540">
    <property type="entry name" value="P-loop containing nucleoside triphosphate hydrolases"/>
    <property type="match status" value="2"/>
</dbReference>
<dbReference type="InterPro" id="IPR050168">
    <property type="entry name" value="AAA_ATPase_domain"/>
</dbReference>
<dbReference type="RefSeq" id="WP_005441493.1">
    <property type="nucleotide sequence ID" value="NZ_CM001466.1"/>
</dbReference>
<dbReference type="InterPro" id="IPR003959">
    <property type="entry name" value="ATPase_AAA_core"/>
</dbReference>
<evidence type="ECO:0000259" key="8">
    <source>
        <dbReference type="SMART" id="SM01073"/>
    </source>
</evidence>
<dbReference type="InterPro" id="IPR004201">
    <property type="entry name" value="Cdc48_dom2"/>
</dbReference>
<proteinExistence type="inferred from homology"/>
<dbReference type="PROSITE" id="PS00674">
    <property type="entry name" value="AAA"/>
    <property type="match status" value="1"/>
</dbReference>
<evidence type="ECO:0000256" key="4">
    <source>
        <dbReference type="RuleBase" id="RU003651"/>
    </source>
</evidence>
<protein>
    <submittedName>
        <fullName evidence="9">AAA+ family ATPase</fullName>
    </submittedName>
</protein>
<feature type="region of interest" description="Disordered" evidence="5">
    <location>
        <begin position="220"/>
        <end position="249"/>
    </location>
</feature>
<dbReference type="Pfam" id="PF17862">
    <property type="entry name" value="AAA_lid_3"/>
    <property type="match status" value="2"/>
</dbReference>
<dbReference type="Gene3D" id="3.40.50.300">
    <property type="entry name" value="P-loop containing nucleotide triphosphate hydrolases"/>
    <property type="match status" value="2"/>
</dbReference>
<dbReference type="PANTHER" id="PTHR23077">
    <property type="entry name" value="AAA-FAMILY ATPASE"/>
    <property type="match status" value="1"/>
</dbReference>
<dbReference type="InterPro" id="IPR041569">
    <property type="entry name" value="AAA_lid_3"/>
</dbReference>
<dbReference type="InterPro" id="IPR009010">
    <property type="entry name" value="Asp_de-COase-like_dom_sf"/>
</dbReference>
<name>H8G4M7_9PSEU</name>
<evidence type="ECO:0000259" key="6">
    <source>
        <dbReference type="SMART" id="SM00382"/>
    </source>
</evidence>
<organism evidence="9 10">
    <name type="scientific">Saccharomonospora azurea NA-128</name>
    <dbReference type="NCBI Taxonomy" id="882081"/>
    <lineage>
        <taxon>Bacteria</taxon>
        <taxon>Bacillati</taxon>
        <taxon>Actinomycetota</taxon>
        <taxon>Actinomycetes</taxon>
        <taxon>Pseudonocardiales</taxon>
        <taxon>Pseudonocardiaceae</taxon>
        <taxon>Saccharomonospora</taxon>
    </lineage>
</organism>
<dbReference type="InterPro" id="IPR003593">
    <property type="entry name" value="AAA+_ATPase"/>
</dbReference>
<dbReference type="Gene3D" id="1.10.8.60">
    <property type="match status" value="2"/>
</dbReference>
<evidence type="ECO:0000259" key="7">
    <source>
        <dbReference type="SMART" id="SM01072"/>
    </source>
</evidence>
<keyword evidence="2 4" id="KW-0547">Nucleotide-binding</keyword>
<evidence type="ECO:0000256" key="3">
    <source>
        <dbReference type="ARBA" id="ARBA00022840"/>
    </source>
</evidence>
<dbReference type="GO" id="GO:0005524">
    <property type="term" value="F:ATP binding"/>
    <property type="evidence" value="ECO:0007669"/>
    <property type="project" value="UniProtKB-KW"/>
</dbReference>
<dbReference type="InterPro" id="IPR003338">
    <property type="entry name" value="CDC4_N-term_subdom"/>
</dbReference>
<dbReference type="InterPro" id="IPR003960">
    <property type="entry name" value="ATPase_AAA_CS"/>
</dbReference>
<keyword evidence="3 4" id="KW-0067">ATP-binding</keyword>
<feature type="domain" description="CDC48" evidence="7">
    <location>
        <begin position="107"/>
        <end position="191"/>
    </location>
</feature>
<keyword evidence="10" id="KW-1185">Reference proteome</keyword>
<accession>H8G4M7</accession>
<evidence type="ECO:0000313" key="10">
    <source>
        <dbReference type="Proteomes" id="UP000004705"/>
    </source>
</evidence>
<dbReference type="SMART" id="SM01072">
    <property type="entry name" value="CDC48_2"/>
    <property type="match status" value="1"/>
</dbReference>
<keyword evidence="1" id="KW-0677">Repeat</keyword>
<feature type="domain" description="CDC48 N-terminal subdomain" evidence="8">
    <location>
        <begin position="7"/>
        <end position="90"/>
    </location>
</feature>
<dbReference type="CDD" id="cd19511">
    <property type="entry name" value="RecA-like_CDC48_r2-like"/>
    <property type="match status" value="1"/>
</dbReference>
<sequence length="767" mass="80582">MTSPRLSLTVRHTTSALDSRRGVVRLHPEVFDALGLRAWDAVKLTGARVSAALAASAPSAPPGVVLADDVTMANLGLREGAEVVVEPCEVRAARSVAVAGSRLARMSLTPHMLRQALLGKVFTVGDAVSLLPQDLAPPPGSDVSAARGALSRAIGATWTTELLTITASDPAGPVAVGQSTVVAWRGEGDATAVASPSASEPFASAAQATVPIDVPIDVEPVTVDELDDTDDTDDTAQATRDTDDTAPPPISDLAGAESAAGKLAEWLDLAFHRPDLLDKLGTSPRLGVLLSGPEGVGKATLVRSVARAENAHVVTVEMPTLAVLEPDAAVARLAEAVSTASRHAPSILLLSDIDALLPGSQPPPVATVVLDRLREALAHAEVAVVATTAHPESVDPRLRAVDLLDRELRLGMPDARTRTELLRVLLRQTPLEPGIDLGAVAERTPGFVAADLVALRRDAALRAALRHTDDEPEPRVRQQDLLDAVESVRPISMSTTDTLATGGLTLDDVGDMAEVKQSLTETVLWPLRYPDSFARLGVAPPRGVLIYGPPGNGKTFLVRALAGTGALNVFSVKGAELMDKWVGESERAVRELFRRAAEAAPSLIFLDEVDALAPRRGQSSDSGASDRVVAALLTELDGVEPLRDVVVVGATNRPELVDPALLRPGRLERLVYVPPPDVQARAAILRATARNTPLAPDVDLDELATGLDGYSAADCAALIREAALTAMRESLEATEVTARHLATAREAVRPSLDPAQLAELEAYARSR</sequence>
<dbReference type="OrthoDB" id="9809379at2"/>
<dbReference type="Gene3D" id="2.40.40.20">
    <property type="match status" value="1"/>
</dbReference>
<feature type="compositionally biased region" description="Acidic residues" evidence="5">
    <location>
        <begin position="222"/>
        <end position="234"/>
    </location>
</feature>
<evidence type="ECO:0000256" key="1">
    <source>
        <dbReference type="ARBA" id="ARBA00022737"/>
    </source>
</evidence>
<comment type="similarity">
    <text evidence="4">Belongs to the AAA ATPase family.</text>
</comment>
<evidence type="ECO:0000256" key="2">
    <source>
        <dbReference type="ARBA" id="ARBA00022741"/>
    </source>
</evidence>
<dbReference type="InterPro" id="IPR027417">
    <property type="entry name" value="P-loop_NTPase"/>
</dbReference>
<dbReference type="GO" id="GO:0016887">
    <property type="term" value="F:ATP hydrolysis activity"/>
    <property type="evidence" value="ECO:0007669"/>
    <property type="project" value="InterPro"/>
</dbReference>
<dbReference type="AlphaFoldDB" id="H8G4M7"/>
<evidence type="ECO:0000313" key="9">
    <source>
        <dbReference type="EMBL" id="EHY89130.1"/>
    </source>
</evidence>
<dbReference type="HOGENOM" id="CLU_000688_12_3_11"/>
<dbReference type="GO" id="GO:0005737">
    <property type="term" value="C:cytoplasm"/>
    <property type="evidence" value="ECO:0007669"/>
    <property type="project" value="UniProtKB-ARBA"/>
</dbReference>
<dbReference type="SUPFAM" id="SSF50692">
    <property type="entry name" value="ADC-like"/>
    <property type="match status" value="1"/>
</dbReference>
<dbReference type="FunFam" id="3.40.50.300:FF:000018">
    <property type="entry name" value="Cell division control 48"/>
    <property type="match status" value="1"/>
</dbReference>
<dbReference type="Proteomes" id="UP000004705">
    <property type="component" value="Chromosome"/>
</dbReference>
<dbReference type="SMART" id="SM00382">
    <property type="entry name" value="AAA"/>
    <property type="match status" value="2"/>
</dbReference>
<reference evidence="9 10" key="1">
    <citation type="journal article" date="2012" name="Stand. Genomic Sci.">
        <title>Genome sequence of the soil bacterium Saccharomonospora azurea type strain (NA-128(T)).</title>
        <authorList>
            <person name="Klenk H.P."/>
            <person name="Held B."/>
            <person name="Lucas S."/>
            <person name="Lapidus A."/>
            <person name="Copeland A."/>
            <person name="Hammon N."/>
            <person name="Pitluck S."/>
            <person name="Goodwin L.A."/>
            <person name="Han C."/>
            <person name="Tapia R."/>
            <person name="Brambilla E.M."/>
            <person name="Potter G."/>
            <person name="Land M."/>
            <person name="Ivanova N."/>
            <person name="Rohde M."/>
            <person name="Goker M."/>
            <person name="Detter J.C."/>
            <person name="Kyrpides N.C."/>
            <person name="Woyke T."/>
        </authorList>
    </citation>
    <scope>NUCLEOTIDE SEQUENCE [LARGE SCALE GENOMIC DNA]</scope>
    <source>
        <strain evidence="9 10">NA-128</strain>
    </source>
</reference>
<feature type="domain" description="AAA+ ATPase" evidence="6">
    <location>
        <begin position="540"/>
        <end position="677"/>
    </location>
</feature>
<feature type="domain" description="AAA+ ATPase" evidence="6">
    <location>
        <begin position="284"/>
        <end position="425"/>
    </location>
</feature>